<name>A0ABN1IH16_9FLAO</name>
<dbReference type="InterPro" id="IPR011250">
    <property type="entry name" value="OMP/PagP_B-barrel"/>
</dbReference>
<keyword evidence="2" id="KW-1185">Reference proteome</keyword>
<evidence type="ECO:0000313" key="2">
    <source>
        <dbReference type="Proteomes" id="UP001501758"/>
    </source>
</evidence>
<sequence length="266" mass="30698">MLFFALTASGQGLLETAQQRLSKENNADIFRTNPNSSDNLLSQNDRNLGRITKVFVEIGLYATYYGLIESPMERKHKGRKAFITKHPYFISNKGNYSYNWGADTNLYRITVTNRFLKDTDQLYGNTAHIDFRFLKRMSLEANYLQLWEHESFYSNSSLATYTILAKYNRIRTEKFNAYWGVGATYIAGEVEEFGFTYGIGAEYFFVNPLSIEINYNQSFINSFSSNRLNSLLNYHINQYKIIGGYEYLRIGGFNFSTISVGLGLFI</sequence>
<dbReference type="Proteomes" id="UP001501758">
    <property type="component" value="Unassembled WGS sequence"/>
</dbReference>
<protein>
    <recommendedName>
        <fullName evidence="3">Outer membrane protein beta-barrel domain-containing protein</fullName>
    </recommendedName>
</protein>
<accession>A0ABN1IH16</accession>
<dbReference type="SUPFAM" id="SSF56925">
    <property type="entry name" value="OMPA-like"/>
    <property type="match status" value="1"/>
</dbReference>
<proteinExistence type="predicted"/>
<gene>
    <name evidence="1" type="ORF">GCM10009430_03270</name>
</gene>
<evidence type="ECO:0000313" key="1">
    <source>
        <dbReference type="EMBL" id="GAA0712634.1"/>
    </source>
</evidence>
<reference evidence="1 2" key="1">
    <citation type="journal article" date="2019" name="Int. J. Syst. Evol. Microbiol.">
        <title>The Global Catalogue of Microorganisms (GCM) 10K type strain sequencing project: providing services to taxonomists for standard genome sequencing and annotation.</title>
        <authorList>
            <consortium name="The Broad Institute Genomics Platform"/>
            <consortium name="The Broad Institute Genome Sequencing Center for Infectious Disease"/>
            <person name="Wu L."/>
            <person name="Ma J."/>
        </authorList>
    </citation>
    <scope>NUCLEOTIDE SEQUENCE [LARGE SCALE GENOMIC DNA]</scope>
    <source>
        <strain evidence="1 2">JCM 15974</strain>
    </source>
</reference>
<comment type="caution">
    <text evidence="1">The sequence shown here is derived from an EMBL/GenBank/DDBJ whole genome shotgun (WGS) entry which is preliminary data.</text>
</comment>
<organism evidence="1 2">
    <name type="scientific">Aquimarina litoralis</name>
    <dbReference type="NCBI Taxonomy" id="584605"/>
    <lineage>
        <taxon>Bacteria</taxon>
        <taxon>Pseudomonadati</taxon>
        <taxon>Bacteroidota</taxon>
        <taxon>Flavobacteriia</taxon>
        <taxon>Flavobacteriales</taxon>
        <taxon>Flavobacteriaceae</taxon>
        <taxon>Aquimarina</taxon>
    </lineage>
</organism>
<evidence type="ECO:0008006" key="3">
    <source>
        <dbReference type="Google" id="ProtNLM"/>
    </source>
</evidence>
<dbReference type="EMBL" id="BAAAGE010000001">
    <property type="protein sequence ID" value="GAA0712634.1"/>
    <property type="molecule type" value="Genomic_DNA"/>
</dbReference>